<dbReference type="EMBL" id="ATHI01000028">
    <property type="protein sequence ID" value="EPR31613.1"/>
    <property type="molecule type" value="Genomic_DNA"/>
</dbReference>
<dbReference type="Pfam" id="PF08448">
    <property type="entry name" value="PAS_4"/>
    <property type="match status" value="1"/>
</dbReference>
<evidence type="ECO:0000256" key="11">
    <source>
        <dbReference type="ARBA" id="ARBA00023012"/>
    </source>
</evidence>
<dbReference type="CDD" id="cd00130">
    <property type="entry name" value="PAS"/>
    <property type="match status" value="1"/>
</dbReference>
<dbReference type="InterPro" id="IPR036890">
    <property type="entry name" value="HATPase_C_sf"/>
</dbReference>
<evidence type="ECO:0000256" key="10">
    <source>
        <dbReference type="ARBA" id="ARBA00022989"/>
    </source>
</evidence>
<evidence type="ECO:0000256" key="2">
    <source>
        <dbReference type="ARBA" id="ARBA00004141"/>
    </source>
</evidence>
<evidence type="ECO:0000256" key="6">
    <source>
        <dbReference type="ARBA" id="ARBA00022692"/>
    </source>
</evidence>
<name>S7UH74_9BACT</name>
<dbReference type="PROSITE" id="PS50112">
    <property type="entry name" value="PAS"/>
    <property type="match status" value="1"/>
</dbReference>
<dbReference type="PANTHER" id="PTHR42878:SF7">
    <property type="entry name" value="SENSOR HISTIDINE KINASE GLRK"/>
    <property type="match status" value="1"/>
</dbReference>
<proteinExistence type="predicted"/>
<comment type="catalytic activity">
    <reaction evidence="1">
        <text>ATP + protein L-histidine = ADP + protein N-phospho-L-histidine.</text>
        <dbReference type="EC" id="2.7.13.3"/>
    </reaction>
</comment>
<dbReference type="GO" id="GO:0005524">
    <property type="term" value="F:ATP binding"/>
    <property type="evidence" value="ECO:0007669"/>
    <property type="project" value="UniProtKB-KW"/>
</dbReference>
<dbReference type="InterPro" id="IPR003661">
    <property type="entry name" value="HisK_dim/P_dom"/>
</dbReference>
<feature type="domain" description="PAS" evidence="14">
    <location>
        <begin position="6"/>
        <end position="52"/>
    </location>
</feature>
<dbReference type="PROSITE" id="PS50109">
    <property type="entry name" value="HIS_KIN"/>
    <property type="match status" value="1"/>
</dbReference>
<keyword evidence="4" id="KW-0597">Phosphoprotein</keyword>
<dbReference type="NCBIfam" id="TIGR00229">
    <property type="entry name" value="sensory_box"/>
    <property type="match status" value="1"/>
</dbReference>
<dbReference type="OrthoDB" id="5448087at2"/>
<dbReference type="PRINTS" id="PR00344">
    <property type="entry name" value="BCTRLSENSOR"/>
</dbReference>
<dbReference type="STRING" id="1121439.dsat_0937"/>
<reference evidence="15 16" key="1">
    <citation type="journal article" date="2013" name="Genome Announc.">
        <title>Draft genome sequences for three mercury-methylating, sulfate-reducing bacteria.</title>
        <authorList>
            <person name="Brown S.D."/>
            <person name="Hurt R.A.Jr."/>
            <person name="Gilmour C.C."/>
            <person name="Elias D.A."/>
        </authorList>
    </citation>
    <scope>NUCLEOTIDE SEQUENCE [LARGE SCALE GENOMIC DNA]</scope>
    <source>
        <strain evidence="15 16">DSM 16529</strain>
    </source>
</reference>
<keyword evidence="16" id="KW-1185">Reference proteome</keyword>
<dbReference type="GO" id="GO:0000156">
    <property type="term" value="F:phosphorelay response regulator activity"/>
    <property type="evidence" value="ECO:0007669"/>
    <property type="project" value="TreeGrafter"/>
</dbReference>
<dbReference type="eggNOG" id="COG5000">
    <property type="taxonomic scope" value="Bacteria"/>
</dbReference>
<comment type="caution">
    <text evidence="15">The sequence shown here is derived from an EMBL/GenBank/DDBJ whole genome shotgun (WGS) entry which is preliminary data.</text>
</comment>
<dbReference type="InterPro" id="IPR004358">
    <property type="entry name" value="Sig_transdc_His_kin-like_C"/>
</dbReference>
<sequence>MLPLINSSYFQNLVEGFTNGVLIVNTNGEVYVANTAAAHTLGCTVDQCNGKSWRELLNGIVYSLQFEGFMRDATSTDRCNLPFFTPYIRPDGQTRYLNLSTSPLVEWNKLFGIMILITDVTPLHHMHEREKAILTENNKLQHERYESLQNISQAIAHQIRNPMMTIGGFAGLLLRRSGNGSKGCDSEFLEGILDASRRLEEIVNAVSQFTSLSIRDPKPLEIGGILDEARETIAARVAENGSRISWDVRLEPVSMVLDHALLVTALQEIMENSLEAFENGSGRMNVRGSKTQENYLLVLADNGIGIEAGHLPYVTDPFFTTKAVGVGMGLTNVERIVREHKGGLFISSRQGVGTTVSIELPLDFTSLG</sequence>
<evidence type="ECO:0000256" key="8">
    <source>
        <dbReference type="ARBA" id="ARBA00022777"/>
    </source>
</evidence>
<evidence type="ECO:0000313" key="15">
    <source>
        <dbReference type="EMBL" id="EPR31613.1"/>
    </source>
</evidence>
<accession>S7UH74</accession>
<dbReference type="GO" id="GO:0007234">
    <property type="term" value="P:osmosensory signaling via phosphorelay pathway"/>
    <property type="evidence" value="ECO:0007669"/>
    <property type="project" value="TreeGrafter"/>
</dbReference>
<dbReference type="InterPro" id="IPR013656">
    <property type="entry name" value="PAS_4"/>
</dbReference>
<dbReference type="EC" id="2.7.13.3" evidence="3"/>
<gene>
    <name evidence="15" type="ORF">dsat_0937</name>
</gene>
<dbReference type="SMART" id="SM00388">
    <property type="entry name" value="HisKA"/>
    <property type="match status" value="1"/>
</dbReference>
<evidence type="ECO:0000259" key="13">
    <source>
        <dbReference type="PROSITE" id="PS50109"/>
    </source>
</evidence>
<keyword evidence="11" id="KW-0902">Two-component regulatory system</keyword>
<dbReference type="InterPro" id="IPR035965">
    <property type="entry name" value="PAS-like_dom_sf"/>
</dbReference>
<evidence type="ECO:0000256" key="3">
    <source>
        <dbReference type="ARBA" id="ARBA00012438"/>
    </source>
</evidence>
<dbReference type="GO" id="GO:0000155">
    <property type="term" value="F:phosphorelay sensor kinase activity"/>
    <property type="evidence" value="ECO:0007669"/>
    <property type="project" value="InterPro"/>
</dbReference>
<dbReference type="Proteomes" id="UP000014975">
    <property type="component" value="Unassembled WGS sequence"/>
</dbReference>
<evidence type="ECO:0000256" key="5">
    <source>
        <dbReference type="ARBA" id="ARBA00022679"/>
    </source>
</evidence>
<dbReference type="SMART" id="SM00091">
    <property type="entry name" value="PAS"/>
    <property type="match status" value="1"/>
</dbReference>
<dbReference type="InterPro" id="IPR005467">
    <property type="entry name" value="His_kinase_dom"/>
</dbReference>
<dbReference type="SUPFAM" id="SSF47384">
    <property type="entry name" value="Homodimeric domain of signal transducing histidine kinase"/>
    <property type="match status" value="1"/>
</dbReference>
<organism evidence="15 16">
    <name type="scientific">Alkalidesulfovibrio alkalitolerans DSM 16529</name>
    <dbReference type="NCBI Taxonomy" id="1121439"/>
    <lineage>
        <taxon>Bacteria</taxon>
        <taxon>Pseudomonadati</taxon>
        <taxon>Thermodesulfobacteriota</taxon>
        <taxon>Desulfovibrionia</taxon>
        <taxon>Desulfovibrionales</taxon>
        <taxon>Desulfovibrionaceae</taxon>
        <taxon>Alkalidesulfovibrio</taxon>
    </lineage>
</organism>
<dbReference type="InterPro" id="IPR050351">
    <property type="entry name" value="BphY/WalK/GraS-like"/>
</dbReference>
<comment type="subcellular location">
    <subcellularLocation>
        <location evidence="2">Membrane</location>
        <topology evidence="2">Multi-pass membrane protein</topology>
    </subcellularLocation>
</comment>
<keyword evidence="12" id="KW-0472">Membrane</keyword>
<dbReference type="GO" id="GO:0030295">
    <property type="term" value="F:protein kinase activator activity"/>
    <property type="evidence" value="ECO:0007669"/>
    <property type="project" value="TreeGrafter"/>
</dbReference>
<keyword evidence="5" id="KW-0808">Transferase</keyword>
<dbReference type="InterPro" id="IPR000014">
    <property type="entry name" value="PAS"/>
</dbReference>
<dbReference type="PATRIC" id="fig|1121439.3.peg.2305"/>
<evidence type="ECO:0000256" key="7">
    <source>
        <dbReference type="ARBA" id="ARBA00022741"/>
    </source>
</evidence>
<feature type="domain" description="Histidine kinase" evidence="13">
    <location>
        <begin position="154"/>
        <end position="364"/>
    </location>
</feature>
<dbReference type="Pfam" id="PF02518">
    <property type="entry name" value="HATPase_c"/>
    <property type="match status" value="1"/>
</dbReference>
<evidence type="ECO:0000256" key="12">
    <source>
        <dbReference type="ARBA" id="ARBA00023136"/>
    </source>
</evidence>
<evidence type="ECO:0000256" key="1">
    <source>
        <dbReference type="ARBA" id="ARBA00000085"/>
    </source>
</evidence>
<dbReference type="Gene3D" id="1.10.287.130">
    <property type="match status" value="1"/>
</dbReference>
<dbReference type="SMART" id="SM00387">
    <property type="entry name" value="HATPase_c"/>
    <property type="match status" value="1"/>
</dbReference>
<dbReference type="Gene3D" id="3.30.565.10">
    <property type="entry name" value="Histidine kinase-like ATPase, C-terminal domain"/>
    <property type="match status" value="1"/>
</dbReference>
<dbReference type="InterPro" id="IPR003594">
    <property type="entry name" value="HATPase_dom"/>
</dbReference>
<dbReference type="InterPro" id="IPR036097">
    <property type="entry name" value="HisK_dim/P_sf"/>
</dbReference>
<protein>
    <recommendedName>
        <fullName evidence="3">histidine kinase</fullName>
        <ecNumber evidence="3">2.7.13.3</ecNumber>
    </recommendedName>
</protein>
<evidence type="ECO:0000259" key="14">
    <source>
        <dbReference type="PROSITE" id="PS50112"/>
    </source>
</evidence>
<dbReference type="Pfam" id="PF00512">
    <property type="entry name" value="HisKA"/>
    <property type="match status" value="1"/>
</dbReference>
<dbReference type="GO" id="GO:0016020">
    <property type="term" value="C:membrane"/>
    <property type="evidence" value="ECO:0007669"/>
    <property type="project" value="UniProtKB-SubCell"/>
</dbReference>
<dbReference type="RefSeq" id="WP_020887634.1">
    <property type="nucleotide sequence ID" value="NZ_ATHI01000028.1"/>
</dbReference>
<keyword evidence="10" id="KW-1133">Transmembrane helix</keyword>
<dbReference type="AlphaFoldDB" id="S7UH74"/>
<evidence type="ECO:0000256" key="9">
    <source>
        <dbReference type="ARBA" id="ARBA00022840"/>
    </source>
</evidence>
<evidence type="ECO:0000313" key="16">
    <source>
        <dbReference type="Proteomes" id="UP000014975"/>
    </source>
</evidence>
<keyword evidence="8 15" id="KW-0418">Kinase</keyword>
<dbReference type="SUPFAM" id="SSF55874">
    <property type="entry name" value="ATPase domain of HSP90 chaperone/DNA topoisomerase II/histidine kinase"/>
    <property type="match status" value="1"/>
</dbReference>
<dbReference type="PANTHER" id="PTHR42878">
    <property type="entry name" value="TWO-COMPONENT HISTIDINE KINASE"/>
    <property type="match status" value="1"/>
</dbReference>
<keyword evidence="9" id="KW-0067">ATP-binding</keyword>
<dbReference type="CDD" id="cd00082">
    <property type="entry name" value="HisKA"/>
    <property type="match status" value="1"/>
</dbReference>
<dbReference type="Gene3D" id="3.30.450.20">
    <property type="entry name" value="PAS domain"/>
    <property type="match status" value="1"/>
</dbReference>
<dbReference type="SUPFAM" id="SSF55785">
    <property type="entry name" value="PYP-like sensor domain (PAS domain)"/>
    <property type="match status" value="1"/>
</dbReference>
<keyword evidence="7" id="KW-0547">Nucleotide-binding</keyword>
<keyword evidence="6" id="KW-0812">Transmembrane</keyword>
<evidence type="ECO:0000256" key="4">
    <source>
        <dbReference type="ARBA" id="ARBA00022553"/>
    </source>
</evidence>